<evidence type="ECO:0008006" key="3">
    <source>
        <dbReference type="Google" id="ProtNLM"/>
    </source>
</evidence>
<dbReference type="AlphaFoldDB" id="A0A927ML54"/>
<comment type="caution">
    <text evidence="1">The sequence shown here is derived from an EMBL/GenBank/DDBJ whole genome shotgun (WGS) entry which is preliminary data.</text>
</comment>
<sequence>MSKKTVWFEVEEGESIDDCLKRMASAGYTVTGRKEEPMFTEVDGEYVPVRQLIRFKGTLTD</sequence>
<protein>
    <recommendedName>
        <fullName evidence="3">NETI motif-containing protein</fullName>
    </recommendedName>
</protein>
<dbReference type="Proteomes" id="UP000658225">
    <property type="component" value="Unassembled WGS sequence"/>
</dbReference>
<gene>
    <name evidence="1" type="ORF">H4683_003738</name>
</gene>
<accession>A0A927ML54</accession>
<name>A0A927ML54_9BACL</name>
<dbReference type="InterPro" id="IPR025930">
    <property type="entry name" value="NETI"/>
</dbReference>
<dbReference type="RefSeq" id="WP_192600243.1">
    <property type="nucleotide sequence ID" value="NZ_JADBEL010000031.1"/>
</dbReference>
<dbReference type="Pfam" id="PF14044">
    <property type="entry name" value="NETI"/>
    <property type="match status" value="1"/>
</dbReference>
<keyword evidence="2" id="KW-1185">Reference proteome</keyword>
<reference evidence="1" key="1">
    <citation type="submission" date="2020-10" db="EMBL/GenBank/DDBJ databases">
        <title>Genomic Encyclopedia of Type Strains, Phase IV (KMG-IV): sequencing the most valuable type-strain genomes for metagenomic binning, comparative biology and taxonomic classification.</title>
        <authorList>
            <person name="Goeker M."/>
        </authorList>
    </citation>
    <scope>NUCLEOTIDE SEQUENCE</scope>
    <source>
        <strain evidence="1">DSM 13886</strain>
    </source>
</reference>
<evidence type="ECO:0000313" key="2">
    <source>
        <dbReference type="Proteomes" id="UP000658225"/>
    </source>
</evidence>
<dbReference type="EMBL" id="JADBEL010000031">
    <property type="protein sequence ID" value="MBE1556613.1"/>
    <property type="molecule type" value="Genomic_DNA"/>
</dbReference>
<proteinExistence type="predicted"/>
<organism evidence="1 2">
    <name type="scientific">Sporosarcina limicola</name>
    <dbReference type="NCBI Taxonomy" id="34101"/>
    <lineage>
        <taxon>Bacteria</taxon>
        <taxon>Bacillati</taxon>
        <taxon>Bacillota</taxon>
        <taxon>Bacilli</taxon>
        <taxon>Bacillales</taxon>
        <taxon>Caryophanaceae</taxon>
        <taxon>Sporosarcina</taxon>
    </lineage>
</organism>
<evidence type="ECO:0000313" key="1">
    <source>
        <dbReference type="EMBL" id="MBE1556613.1"/>
    </source>
</evidence>